<feature type="transmembrane region" description="Helical" evidence="7">
    <location>
        <begin position="327"/>
        <end position="347"/>
    </location>
</feature>
<feature type="compositionally biased region" description="Acidic residues" evidence="6">
    <location>
        <begin position="258"/>
        <end position="285"/>
    </location>
</feature>
<evidence type="ECO:0000256" key="7">
    <source>
        <dbReference type="SAM" id="Phobius"/>
    </source>
</evidence>
<organism evidence="9 10">
    <name type="scientific">Evansella alkalicola</name>
    <dbReference type="NCBI Taxonomy" id="745819"/>
    <lineage>
        <taxon>Bacteria</taxon>
        <taxon>Bacillati</taxon>
        <taxon>Bacillota</taxon>
        <taxon>Bacilli</taxon>
        <taxon>Bacillales</taxon>
        <taxon>Bacillaceae</taxon>
        <taxon>Evansella</taxon>
    </lineage>
</organism>
<dbReference type="Pfam" id="PF00746">
    <property type="entry name" value="Gram_pos_anchor"/>
    <property type="match status" value="1"/>
</dbReference>
<keyword evidence="7" id="KW-1133">Transmembrane helix</keyword>
<keyword evidence="5" id="KW-0572">Peptidoglycan-anchor</keyword>
<dbReference type="NCBIfam" id="TIGR01167">
    <property type="entry name" value="LPXTG_anchor"/>
    <property type="match status" value="1"/>
</dbReference>
<dbReference type="EMBL" id="JAHQCR010000080">
    <property type="protein sequence ID" value="MBU9723519.1"/>
    <property type="molecule type" value="Genomic_DNA"/>
</dbReference>
<dbReference type="RefSeq" id="WP_088076812.1">
    <property type="nucleotide sequence ID" value="NZ_JAHQCR010000080.1"/>
</dbReference>
<proteinExistence type="predicted"/>
<name>A0ABS6JY42_9BACI</name>
<feature type="domain" description="Gram-positive cocci surface proteins LPxTG" evidence="8">
    <location>
        <begin position="314"/>
        <end position="350"/>
    </location>
</feature>
<protein>
    <submittedName>
        <fullName evidence="9">LPXTG cell wall anchor domain-containing protein</fullName>
    </submittedName>
</protein>
<keyword evidence="7" id="KW-0472">Membrane</keyword>
<feature type="compositionally biased region" description="Low complexity" evidence="6">
    <location>
        <begin position="301"/>
        <end position="318"/>
    </location>
</feature>
<evidence type="ECO:0000313" key="9">
    <source>
        <dbReference type="EMBL" id="MBU9723519.1"/>
    </source>
</evidence>
<sequence length="355" mass="39117">MTMKKDLLKLRGFETMKNKVSFICGFTAFLLLVMPFSTTFASYDGDSEDVLANIYNVTDGVYGDVRDDVYGEVTEDVYDDVRDDVYGVPDFVYSEPADKVYRILPQYNSSAVTISDVQDFEPDYSVAIRGTAIDVQIPVALLQLFEEDEITLTFGDVEEAIASKNQEGLKSALHRLSLTKNGETSSIDFGDFKVTLLFYVNPDSVEKWEDIAVVYINDDGEKEEYIKPISYDPITGFVTAEVSHFSVYGVFEIAGIFDEEDPDNDDTVETPVAGEEDEETQEEETVTPTTGGTGSSEEESTTTTTTTTTENGSSNGENKLPNTATNAFNLLLVGILFLLAGATVMVFRRKSATAL</sequence>
<comment type="caution">
    <text evidence="9">The sequence shown here is derived from an EMBL/GenBank/DDBJ whole genome shotgun (WGS) entry which is preliminary data.</text>
</comment>
<comment type="subcellular location">
    <subcellularLocation>
        <location evidence="1">Secreted</location>
        <location evidence="1">Cell wall</location>
        <topology evidence="1">Peptidoglycan-anchor</topology>
    </subcellularLocation>
</comment>
<evidence type="ECO:0000256" key="3">
    <source>
        <dbReference type="ARBA" id="ARBA00022525"/>
    </source>
</evidence>
<evidence type="ECO:0000259" key="8">
    <source>
        <dbReference type="Pfam" id="PF00746"/>
    </source>
</evidence>
<evidence type="ECO:0000256" key="4">
    <source>
        <dbReference type="ARBA" id="ARBA00022729"/>
    </source>
</evidence>
<keyword evidence="2" id="KW-0134">Cell wall</keyword>
<dbReference type="Proteomes" id="UP000790580">
    <property type="component" value="Unassembled WGS sequence"/>
</dbReference>
<keyword evidence="7" id="KW-0812">Transmembrane</keyword>
<keyword evidence="3" id="KW-0964">Secreted</keyword>
<evidence type="ECO:0000256" key="2">
    <source>
        <dbReference type="ARBA" id="ARBA00022512"/>
    </source>
</evidence>
<evidence type="ECO:0000313" key="10">
    <source>
        <dbReference type="Proteomes" id="UP000790580"/>
    </source>
</evidence>
<dbReference type="InterPro" id="IPR019931">
    <property type="entry name" value="LPXTG_anchor"/>
</dbReference>
<keyword evidence="10" id="KW-1185">Reference proteome</keyword>
<gene>
    <name evidence="9" type="ORF">KS407_19055</name>
</gene>
<evidence type="ECO:0000256" key="6">
    <source>
        <dbReference type="SAM" id="MobiDB-lite"/>
    </source>
</evidence>
<keyword evidence="4" id="KW-0732">Signal</keyword>
<evidence type="ECO:0000256" key="1">
    <source>
        <dbReference type="ARBA" id="ARBA00004168"/>
    </source>
</evidence>
<accession>A0ABS6JY42</accession>
<reference evidence="9 10" key="1">
    <citation type="submission" date="2021-06" db="EMBL/GenBank/DDBJ databases">
        <title>Bacillus sp. RD4P76, an endophyte from a halophyte.</title>
        <authorList>
            <person name="Sun J.-Q."/>
        </authorList>
    </citation>
    <scope>NUCLEOTIDE SEQUENCE [LARGE SCALE GENOMIC DNA]</scope>
    <source>
        <strain evidence="9 10">JCM 17098</strain>
    </source>
</reference>
<evidence type="ECO:0000256" key="5">
    <source>
        <dbReference type="ARBA" id="ARBA00023088"/>
    </source>
</evidence>
<feature type="region of interest" description="Disordered" evidence="6">
    <location>
        <begin position="258"/>
        <end position="320"/>
    </location>
</feature>